<evidence type="ECO:0000313" key="3">
    <source>
        <dbReference type="Proteomes" id="UP001285441"/>
    </source>
</evidence>
<reference evidence="2" key="2">
    <citation type="submission" date="2023-06" db="EMBL/GenBank/DDBJ databases">
        <authorList>
            <consortium name="Lawrence Berkeley National Laboratory"/>
            <person name="Haridas S."/>
            <person name="Hensen N."/>
            <person name="Bonometti L."/>
            <person name="Westerberg I."/>
            <person name="Brannstrom I.O."/>
            <person name="Guillou S."/>
            <person name="Cros-Aarteil S."/>
            <person name="Calhoun S."/>
            <person name="Kuo A."/>
            <person name="Mondo S."/>
            <person name="Pangilinan J."/>
            <person name="Riley R."/>
            <person name="LaButti K."/>
            <person name="Andreopoulos B."/>
            <person name="Lipzen A."/>
            <person name="Chen C."/>
            <person name="Yanf M."/>
            <person name="Daum C."/>
            <person name="Ng V."/>
            <person name="Clum A."/>
            <person name="Steindorff A."/>
            <person name="Ohm R."/>
            <person name="Martin F."/>
            <person name="Silar P."/>
            <person name="Natvig D."/>
            <person name="Lalanne C."/>
            <person name="Gautier V."/>
            <person name="Ament-velasquez S.L."/>
            <person name="Kruys A."/>
            <person name="Hutchinson M.I."/>
            <person name="Powell A.J."/>
            <person name="Barry K."/>
            <person name="Miller A.N."/>
            <person name="Grigoriev I.V."/>
            <person name="Debuchy R."/>
            <person name="Gladieux P."/>
            <person name="Thoren M.H."/>
            <person name="Johannesson H."/>
        </authorList>
    </citation>
    <scope>NUCLEOTIDE SEQUENCE</scope>
    <source>
        <strain evidence="2">CBS 232.78</strain>
    </source>
</reference>
<dbReference type="AlphaFoldDB" id="A0AAE0U1Z6"/>
<gene>
    <name evidence="2" type="ORF">B0H63DRAFT_168432</name>
</gene>
<evidence type="ECO:0008006" key="4">
    <source>
        <dbReference type="Google" id="ProtNLM"/>
    </source>
</evidence>
<feature type="compositionally biased region" description="Basic and acidic residues" evidence="1">
    <location>
        <begin position="66"/>
        <end position="77"/>
    </location>
</feature>
<name>A0AAE0U1Z6_9PEZI</name>
<dbReference type="EMBL" id="JAULSW010000003">
    <property type="protein sequence ID" value="KAK3388043.1"/>
    <property type="molecule type" value="Genomic_DNA"/>
</dbReference>
<proteinExistence type="predicted"/>
<feature type="region of interest" description="Disordered" evidence="1">
    <location>
        <begin position="1"/>
        <end position="20"/>
    </location>
</feature>
<dbReference type="Proteomes" id="UP001285441">
    <property type="component" value="Unassembled WGS sequence"/>
</dbReference>
<feature type="region of interest" description="Disordered" evidence="1">
    <location>
        <begin position="56"/>
        <end position="80"/>
    </location>
</feature>
<evidence type="ECO:0000313" key="2">
    <source>
        <dbReference type="EMBL" id="KAK3388043.1"/>
    </source>
</evidence>
<sequence length="245" mass="28109">MRDGKDGRTLVRKGRRDAGDHVPCVGRAVQDACLRKGAIVKAHTHREDPRHIWHPHRLPAILPPGRRPDRQAPRRDQTFQMSTKQPSMACWYMDVSHEVLSVTDGYRWILTYNLAISPELERPSAAFIHKETKDLRLALCRWLNRGDPAHLYYQLDHKYTEASLSRRALHGTALTWPECSAWRPSPPILSSKCFLPFWRKKTLARSSWMTTTTSITTAIRLAMTTAANPTRMKKWKTPAASGIPW</sequence>
<organism evidence="2 3">
    <name type="scientific">Podospora didyma</name>
    <dbReference type="NCBI Taxonomy" id="330526"/>
    <lineage>
        <taxon>Eukaryota</taxon>
        <taxon>Fungi</taxon>
        <taxon>Dikarya</taxon>
        <taxon>Ascomycota</taxon>
        <taxon>Pezizomycotina</taxon>
        <taxon>Sordariomycetes</taxon>
        <taxon>Sordariomycetidae</taxon>
        <taxon>Sordariales</taxon>
        <taxon>Podosporaceae</taxon>
        <taxon>Podospora</taxon>
    </lineage>
</organism>
<reference evidence="2" key="1">
    <citation type="journal article" date="2023" name="Mol. Phylogenet. Evol.">
        <title>Genome-scale phylogeny and comparative genomics of the fungal order Sordariales.</title>
        <authorList>
            <person name="Hensen N."/>
            <person name="Bonometti L."/>
            <person name="Westerberg I."/>
            <person name="Brannstrom I.O."/>
            <person name="Guillou S."/>
            <person name="Cros-Aarteil S."/>
            <person name="Calhoun S."/>
            <person name="Haridas S."/>
            <person name="Kuo A."/>
            <person name="Mondo S."/>
            <person name="Pangilinan J."/>
            <person name="Riley R."/>
            <person name="LaButti K."/>
            <person name="Andreopoulos B."/>
            <person name="Lipzen A."/>
            <person name="Chen C."/>
            <person name="Yan M."/>
            <person name="Daum C."/>
            <person name="Ng V."/>
            <person name="Clum A."/>
            <person name="Steindorff A."/>
            <person name="Ohm R.A."/>
            <person name="Martin F."/>
            <person name="Silar P."/>
            <person name="Natvig D.O."/>
            <person name="Lalanne C."/>
            <person name="Gautier V."/>
            <person name="Ament-Velasquez S.L."/>
            <person name="Kruys A."/>
            <person name="Hutchinson M.I."/>
            <person name="Powell A.J."/>
            <person name="Barry K."/>
            <person name="Miller A.N."/>
            <person name="Grigoriev I.V."/>
            <person name="Debuchy R."/>
            <person name="Gladieux P."/>
            <person name="Hiltunen Thoren M."/>
            <person name="Johannesson H."/>
        </authorList>
    </citation>
    <scope>NUCLEOTIDE SEQUENCE</scope>
    <source>
        <strain evidence="2">CBS 232.78</strain>
    </source>
</reference>
<evidence type="ECO:0000256" key="1">
    <source>
        <dbReference type="SAM" id="MobiDB-lite"/>
    </source>
</evidence>
<protein>
    <recommendedName>
        <fullName evidence="4">Prolyl 4-hydroxylase alpha subunit Fe(2+) 2OG dioxygenase domain-containing protein</fullName>
    </recommendedName>
</protein>
<keyword evidence="3" id="KW-1185">Reference proteome</keyword>
<comment type="caution">
    <text evidence="2">The sequence shown here is derived from an EMBL/GenBank/DDBJ whole genome shotgun (WGS) entry which is preliminary data.</text>
</comment>
<accession>A0AAE0U1Z6</accession>